<feature type="signal peptide" evidence="1">
    <location>
        <begin position="1"/>
        <end position="44"/>
    </location>
</feature>
<reference evidence="2" key="1">
    <citation type="journal article" date="2020" name="mSystems">
        <title>Genome- and Community-Level Interaction Insights into Carbon Utilization and Element Cycling Functions of Hydrothermarchaeota in Hydrothermal Sediment.</title>
        <authorList>
            <person name="Zhou Z."/>
            <person name="Liu Y."/>
            <person name="Xu W."/>
            <person name="Pan J."/>
            <person name="Luo Z.H."/>
            <person name="Li M."/>
        </authorList>
    </citation>
    <scope>NUCLEOTIDE SEQUENCE [LARGE SCALE GENOMIC DNA]</scope>
    <source>
        <strain evidence="2">SpSt-381</strain>
    </source>
</reference>
<sequence length="502" mass="54970">MVPRPSHATRSPRGARPRFLAAARAAARAGAALLAFAIAPAARADDGPGALPWRVPGAIGYTVDAASFPDSAGTRLEVYLRLRPATLARLAQDVTHEPWIRFALRLRPAGRRGPAHTATQELRVTAADTLAAYGRVLVVPFRVAPGAHVLEVRAEARRHLLPGAGTGRPDVAKVEGEVVVPGAQAGRSISDLEFVWAAGDSNTPRAFRRDGVARLPNPERLYGLYENALRASFAARAPEGAARPWRWVARVLDDAGAVVVARESTGTAAATLDADVALDLSRTPAGGYTLEVKAWQEGDEGALLRRARFSVAWDAETWTRDPGDLADEAHLLLGREQDERFARLQPGEQERVLADYWRARDPSPETAANEARETFRRRVAFANATYGRAGVGRGMFSDMGRVFIRYGEPSEVQRQVMPGWDNELSRVLRQLLTSDDRPVGDLQNVPGADMRPFEVWIYEGEIAMPLDASERAGTPRHLGKPLLFLFIDERMVGDYRLRYSTE</sequence>
<dbReference type="AlphaFoldDB" id="A0A832MIM8"/>
<organism evidence="2">
    <name type="scientific">Eiseniibacteriota bacterium</name>
    <dbReference type="NCBI Taxonomy" id="2212470"/>
    <lineage>
        <taxon>Bacteria</taxon>
        <taxon>Candidatus Eiseniibacteriota</taxon>
    </lineage>
</organism>
<evidence type="ECO:0000313" key="2">
    <source>
        <dbReference type="EMBL" id="HGZ42065.1"/>
    </source>
</evidence>
<evidence type="ECO:0000256" key="1">
    <source>
        <dbReference type="SAM" id="SignalP"/>
    </source>
</evidence>
<dbReference type="InterPro" id="IPR030959">
    <property type="entry name" value="GWxTD_dom"/>
</dbReference>
<protein>
    <submittedName>
        <fullName evidence="2">GWxTD domain-containing protein</fullName>
    </submittedName>
</protein>
<dbReference type="NCBIfam" id="TIGR04514">
    <property type="entry name" value="GWxTD_dom"/>
    <property type="match status" value="1"/>
</dbReference>
<proteinExistence type="predicted"/>
<keyword evidence="1" id="KW-0732">Signal</keyword>
<name>A0A832MIM8_UNCEI</name>
<feature type="chain" id="PRO_5032383457" evidence="1">
    <location>
        <begin position="45"/>
        <end position="502"/>
    </location>
</feature>
<accession>A0A832MIM8</accession>
<comment type="caution">
    <text evidence="2">The sequence shown here is derived from an EMBL/GenBank/DDBJ whole genome shotgun (WGS) entry which is preliminary data.</text>
</comment>
<gene>
    <name evidence="2" type="ORF">ENR23_01340</name>
</gene>
<dbReference type="EMBL" id="DSQF01000002">
    <property type="protein sequence ID" value="HGZ42065.1"/>
    <property type="molecule type" value="Genomic_DNA"/>
</dbReference>